<name>A0AAF3EEA7_9BILA</name>
<evidence type="ECO:0000313" key="17">
    <source>
        <dbReference type="WBParaSite" id="MBELARI_LOCUS12293"/>
    </source>
</evidence>
<evidence type="ECO:0000256" key="4">
    <source>
        <dbReference type="ARBA" id="ARBA00022538"/>
    </source>
</evidence>
<keyword evidence="4" id="KW-0633">Potassium transport</keyword>
<keyword evidence="11 12" id="KW-0407">Ion channel</keyword>
<dbReference type="GO" id="GO:0030322">
    <property type="term" value="P:stabilization of membrane potential"/>
    <property type="evidence" value="ECO:0007669"/>
    <property type="project" value="TreeGrafter"/>
</dbReference>
<feature type="domain" description="Potassium channel" evidence="15">
    <location>
        <begin position="351"/>
        <end position="422"/>
    </location>
</feature>
<feature type="compositionally biased region" description="Polar residues" evidence="13">
    <location>
        <begin position="602"/>
        <end position="626"/>
    </location>
</feature>
<evidence type="ECO:0000256" key="12">
    <source>
        <dbReference type="RuleBase" id="RU003857"/>
    </source>
</evidence>
<reference evidence="17" key="1">
    <citation type="submission" date="2024-02" db="UniProtKB">
        <authorList>
            <consortium name="WormBaseParasite"/>
        </authorList>
    </citation>
    <scope>IDENTIFICATION</scope>
</reference>
<feature type="transmembrane region" description="Helical" evidence="14">
    <location>
        <begin position="374"/>
        <end position="390"/>
    </location>
</feature>
<dbReference type="InterPro" id="IPR003092">
    <property type="entry name" value="2pore_dom_K_chnl_TASK"/>
</dbReference>
<feature type="transmembrane region" description="Helical" evidence="14">
    <location>
        <begin position="396"/>
        <end position="418"/>
    </location>
</feature>
<feature type="region of interest" description="Disordered" evidence="13">
    <location>
        <begin position="519"/>
        <end position="539"/>
    </location>
</feature>
<feature type="transmembrane region" description="Helical" evidence="14">
    <location>
        <begin position="345"/>
        <end position="362"/>
    </location>
</feature>
<feature type="domain" description="Potassium channel" evidence="15">
    <location>
        <begin position="225"/>
        <end position="285"/>
    </location>
</feature>
<sequence length="703" mass="80075">MARRNAIRQKKSFLDDEQTKDALKILGKYVKVKYGGMIGGLNGSNANLMRNDSEQFPPLSRAKTAERQPTIASTPFSENGPLSPHYSEGPSVKEEIKFDRNRESLAQYIRRLIVFFYNYLGLQHLLLLFILICYALIGGYVFQTLEEPFEKKLLLEKAKISLEFRFETAQKLVDFVKMGNCSKKLVSRNFDKNLSMNRSISDCEWKMIEMIREFEKALKKQWGINEQWKWDFWNAVFYSGTLFTTIGYGNLACRTDYGRLATILYTLLGIPLMLMVLDSLGKAMFTWIQIIYLNFRRKLRNRVRTVKKVYLKRSATVESVSSDEVQPFKSPTECEDLFKTFPLKLAIPIIFLYCFICSLIFCKWEDEWDYFTSFYFFFISLTTVGLGDVMPQHPRFASALFLAFIIGLALVSMCVSLMHQRVENRYMAALQLIDQEHLEALEAQRENEGDVDGETPKPTIAHRNDVILRAYRKNSIRLSTTSLNELKGGGGNGNGQQRGSMFGINISAWLASTPNSIRYRNSPSTESNRESCISPDNGPPSAILGLLHSFSRQTSLSKNLKQYRSENISRPNSLRPFSFNSEMDLMSSDRSPLPTPDFSLLTPGSSRSTASAPNLTQNRQSTQPLSVITEGEEDSLISRGNSRKKKSLKRQTSEEKESLDQTQPQLLPPSEGSLARRRSIDPPKSLSLSVEHRSESISDRSVE</sequence>
<comment type="similarity">
    <text evidence="2 12">Belongs to the two pore domain potassium channel (TC 1.A.1.8) family.</text>
</comment>
<dbReference type="SUPFAM" id="SSF81324">
    <property type="entry name" value="Voltage-gated potassium channels"/>
    <property type="match status" value="2"/>
</dbReference>
<comment type="subcellular location">
    <subcellularLocation>
        <location evidence="1">Membrane</location>
        <topology evidence="1">Multi-pass membrane protein</topology>
    </subcellularLocation>
</comment>
<keyword evidence="10 14" id="KW-0472">Membrane</keyword>
<dbReference type="InterPro" id="IPR013099">
    <property type="entry name" value="K_chnl_dom"/>
</dbReference>
<evidence type="ECO:0000256" key="6">
    <source>
        <dbReference type="ARBA" id="ARBA00022826"/>
    </source>
</evidence>
<dbReference type="GO" id="GO:0022841">
    <property type="term" value="F:potassium ion leak channel activity"/>
    <property type="evidence" value="ECO:0007669"/>
    <property type="project" value="TreeGrafter"/>
</dbReference>
<evidence type="ECO:0000256" key="9">
    <source>
        <dbReference type="ARBA" id="ARBA00023065"/>
    </source>
</evidence>
<dbReference type="GO" id="GO:0015271">
    <property type="term" value="F:outward rectifier potassium channel activity"/>
    <property type="evidence" value="ECO:0007669"/>
    <property type="project" value="TreeGrafter"/>
</dbReference>
<dbReference type="PRINTS" id="PR01095">
    <property type="entry name" value="TASKCHANNEL"/>
</dbReference>
<proteinExistence type="inferred from homology"/>
<keyword evidence="8 14" id="KW-1133">Transmembrane helix</keyword>
<feature type="region of interest" description="Disordered" evidence="13">
    <location>
        <begin position="583"/>
        <end position="703"/>
    </location>
</feature>
<evidence type="ECO:0000256" key="3">
    <source>
        <dbReference type="ARBA" id="ARBA00022448"/>
    </source>
</evidence>
<dbReference type="PRINTS" id="PR01333">
    <property type="entry name" value="2POREKCHANEL"/>
</dbReference>
<dbReference type="InterPro" id="IPR003280">
    <property type="entry name" value="2pore_dom_K_chnl"/>
</dbReference>
<evidence type="ECO:0000256" key="8">
    <source>
        <dbReference type="ARBA" id="ARBA00022989"/>
    </source>
</evidence>
<evidence type="ECO:0000256" key="2">
    <source>
        <dbReference type="ARBA" id="ARBA00006666"/>
    </source>
</evidence>
<dbReference type="GO" id="GO:0005886">
    <property type="term" value="C:plasma membrane"/>
    <property type="evidence" value="ECO:0007669"/>
    <property type="project" value="TreeGrafter"/>
</dbReference>
<evidence type="ECO:0000256" key="13">
    <source>
        <dbReference type="SAM" id="MobiDB-lite"/>
    </source>
</evidence>
<feature type="transmembrane region" description="Helical" evidence="14">
    <location>
        <begin position="263"/>
        <end position="292"/>
    </location>
</feature>
<feature type="transmembrane region" description="Helical" evidence="14">
    <location>
        <begin position="112"/>
        <end position="137"/>
    </location>
</feature>
<dbReference type="PANTHER" id="PTHR11003:SF335">
    <property type="entry name" value="POTASSIUM CHANNEL DOMAIN-CONTAINING PROTEIN"/>
    <property type="match status" value="1"/>
</dbReference>
<organism evidence="16 17">
    <name type="scientific">Mesorhabditis belari</name>
    <dbReference type="NCBI Taxonomy" id="2138241"/>
    <lineage>
        <taxon>Eukaryota</taxon>
        <taxon>Metazoa</taxon>
        <taxon>Ecdysozoa</taxon>
        <taxon>Nematoda</taxon>
        <taxon>Chromadorea</taxon>
        <taxon>Rhabditida</taxon>
        <taxon>Rhabditina</taxon>
        <taxon>Rhabditomorpha</taxon>
        <taxon>Rhabditoidea</taxon>
        <taxon>Rhabditidae</taxon>
        <taxon>Mesorhabditinae</taxon>
        <taxon>Mesorhabditis</taxon>
    </lineage>
</organism>
<protein>
    <submittedName>
        <fullName evidence="17">Potassium channel domain-containing protein</fullName>
    </submittedName>
</protein>
<evidence type="ECO:0000256" key="11">
    <source>
        <dbReference type="ARBA" id="ARBA00023303"/>
    </source>
</evidence>
<evidence type="ECO:0000313" key="16">
    <source>
        <dbReference type="Proteomes" id="UP000887575"/>
    </source>
</evidence>
<dbReference type="WBParaSite" id="MBELARI_LOCUS12293">
    <property type="protein sequence ID" value="MBELARI_LOCUS12293"/>
    <property type="gene ID" value="MBELARI_LOCUS12293"/>
</dbReference>
<evidence type="ECO:0000259" key="15">
    <source>
        <dbReference type="Pfam" id="PF07885"/>
    </source>
</evidence>
<keyword evidence="9 12" id="KW-0406">Ion transport</keyword>
<dbReference type="AlphaFoldDB" id="A0AAF3EEA7"/>
<keyword evidence="3 12" id="KW-0813">Transport</keyword>
<evidence type="ECO:0000256" key="1">
    <source>
        <dbReference type="ARBA" id="ARBA00004141"/>
    </source>
</evidence>
<keyword evidence="7" id="KW-0630">Potassium</keyword>
<dbReference type="PANTHER" id="PTHR11003">
    <property type="entry name" value="POTASSIUM CHANNEL, SUBFAMILY K"/>
    <property type="match status" value="1"/>
</dbReference>
<keyword evidence="16" id="KW-1185">Reference proteome</keyword>
<feature type="region of interest" description="Disordered" evidence="13">
    <location>
        <begin position="59"/>
        <end position="90"/>
    </location>
</feature>
<evidence type="ECO:0000256" key="10">
    <source>
        <dbReference type="ARBA" id="ARBA00023136"/>
    </source>
</evidence>
<dbReference type="Proteomes" id="UP000887575">
    <property type="component" value="Unassembled WGS sequence"/>
</dbReference>
<evidence type="ECO:0000256" key="14">
    <source>
        <dbReference type="SAM" id="Phobius"/>
    </source>
</evidence>
<evidence type="ECO:0000256" key="5">
    <source>
        <dbReference type="ARBA" id="ARBA00022692"/>
    </source>
</evidence>
<feature type="transmembrane region" description="Helical" evidence="14">
    <location>
        <begin position="232"/>
        <end position="251"/>
    </location>
</feature>
<dbReference type="Gene3D" id="1.10.287.70">
    <property type="match status" value="1"/>
</dbReference>
<keyword evidence="6" id="KW-0631">Potassium channel</keyword>
<feature type="compositionally biased region" description="Basic and acidic residues" evidence="13">
    <location>
        <begin position="690"/>
        <end position="703"/>
    </location>
</feature>
<dbReference type="Pfam" id="PF07885">
    <property type="entry name" value="Ion_trans_2"/>
    <property type="match status" value="2"/>
</dbReference>
<accession>A0AAF3EEA7</accession>
<evidence type="ECO:0000256" key="7">
    <source>
        <dbReference type="ARBA" id="ARBA00022958"/>
    </source>
</evidence>
<keyword evidence="5 12" id="KW-0812">Transmembrane</keyword>